<keyword evidence="2" id="KW-1185">Reference proteome</keyword>
<evidence type="ECO:0000313" key="1">
    <source>
        <dbReference type="EMBL" id="CAK0796080.1"/>
    </source>
</evidence>
<dbReference type="Proteomes" id="UP001189429">
    <property type="component" value="Unassembled WGS sequence"/>
</dbReference>
<comment type="caution">
    <text evidence="1">The sequence shown here is derived from an EMBL/GenBank/DDBJ whole genome shotgun (WGS) entry which is preliminary data.</text>
</comment>
<proteinExistence type="predicted"/>
<reference evidence="1" key="1">
    <citation type="submission" date="2023-10" db="EMBL/GenBank/DDBJ databases">
        <authorList>
            <person name="Chen Y."/>
            <person name="Shah S."/>
            <person name="Dougan E. K."/>
            <person name="Thang M."/>
            <person name="Chan C."/>
        </authorList>
    </citation>
    <scope>NUCLEOTIDE SEQUENCE [LARGE SCALE GENOMIC DNA]</scope>
</reference>
<gene>
    <name evidence="1" type="ORF">PCOR1329_LOCUS5555</name>
</gene>
<organism evidence="1 2">
    <name type="scientific">Prorocentrum cordatum</name>
    <dbReference type="NCBI Taxonomy" id="2364126"/>
    <lineage>
        <taxon>Eukaryota</taxon>
        <taxon>Sar</taxon>
        <taxon>Alveolata</taxon>
        <taxon>Dinophyceae</taxon>
        <taxon>Prorocentrales</taxon>
        <taxon>Prorocentraceae</taxon>
        <taxon>Prorocentrum</taxon>
    </lineage>
</organism>
<name>A0ABN9PZ84_9DINO</name>
<protein>
    <submittedName>
        <fullName evidence="1">Uncharacterized protein</fullName>
    </submittedName>
</protein>
<accession>A0ABN9PZ84</accession>
<dbReference type="EMBL" id="CAUYUJ010001467">
    <property type="protein sequence ID" value="CAK0796080.1"/>
    <property type="molecule type" value="Genomic_DNA"/>
</dbReference>
<evidence type="ECO:0000313" key="2">
    <source>
        <dbReference type="Proteomes" id="UP001189429"/>
    </source>
</evidence>
<sequence>MITNLHLKFVRAVNIASGRALDDDNSGKLRAFPPTERGDINLVGLYITLPLRGSCIGSSMGAVRAPLRGSGLFGVRAHLFLGFAPSLTHISAMAGSSSNMAFACAKDICALLNSTNLANTHHCLLTRAVRPRSRLQTDECTF</sequence>